<evidence type="ECO:0000256" key="6">
    <source>
        <dbReference type="ARBA" id="ARBA00023212"/>
    </source>
</evidence>
<feature type="compositionally biased region" description="Basic and acidic residues" evidence="8">
    <location>
        <begin position="119"/>
        <end position="150"/>
    </location>
</feature>
<protein>
    <recommendedName>
        <fullName evidence="13">Centrosomal protein of 57 kDa</fullName>
    </recommendedName>
</protein>
<dbReference type="InterPro" id="IPR024957">
    <property type="entry name" value="Cep57_MT-bd_dom"/>
</dbReference>
<evidence type="ECO:0000259" key="9">
    <source>
        <dbReference type="Pfam" id="PF06657"/>
    </source>
</evidence>
<keyword evidence="4" id="KW-0493">Microtubule</keyword>
<evidence type="ECO:0000256" key="5">
    <source>
        <dbReference type="ARBA" id="ARBA00023054"/>
    </source>
</evidence>
<dbReference type="InterPro" id="IPR051756">
    <property type="entry name" value="Centrosomal_MT-associated"/>
</dbReference>
<evidence type="ECO:0000313" key="11">
    <source>
        <dbReference type="EMBL" id="KAF4085716.1"/>
    </source>
</evidence>
<feature type="domain" description="Cep57 centrosome localisation" evidence="10">
    <location>
        <begin position="93"/>
        <end position="258"/>
    </location>
</feature>
<dbReference type="Pfam" id="PF14073">
    <property type="entry name" value="Cep57_CLD"/>
    <property type="match status" value="1"/>
</dbReference>
<evidence type="ECO:0000259" key="10">
    <source>
        <dbReference type="Pfam" id="PF14073"/>
    </source>
</evidence>
<sequence length="494" mass="56628">MQQEVPHASQCVIYALIFVCIAESTEPSAVECEMERAAAPAVLLEKEMSQLLDCVSLASYTEYPTERPFINTHINTHHSTKPVKAFPESSSAAILSALQNLQEKMHRLELERLRSERNLRKLSGENPRTRNIPEREPHEKRDSHGPRKQEVASQLAAAELKCTLLEKQLDLMKRTVRSTESDRTAVLNHQERVRGSRDVCEKLEKLEQEYRRLTHTQINAEAKIRELECKLQEEEHHRKLIQDKSAQLQTGLEANRVLIESVSTRPHHSSKSTKKKLTPKKPLQQRDSHTQPHYRLSLGDVPFVAGTSTGTSHSVRANVQHVLHLLKQHNHHLCNERVLRATPLTNGKEASEHRSCRSSSSLSSSSSSCSEELSELLQALQDEFAHISFEHQELGKQAQACRSDRLRQDLEREMENLVKKMEGKGEQIAKVRRHQAQVEKLKKRSRQREGELKVTSALKLKSRPGQRSKDSLRLLKDMRTLQTSLCTDQHHWEY</sequence>
<evidence type="ECO:0000313" key="12">
    <source>
        <dbReference type="Proteomes" id="UP000593565"/>
    </source>
</evidence>
<evidence type="ECO:0000256" key="2">
    <source>
        <dbReference type="ARBA" id="ARBA00008179"/>
    </source>
</evidence>
<feature type="coiled-coil region" evidence="7">
    <location>
        <begin position="407"/>
        <end position="451"/>
    </location>
</feature>
<keyword evidence="12" id="KW-1185">Reference proteome</keyword>
<dbReference type="Pfam" id="PF06657">
    <property type="entry name" value="Cep57_MT_bd"/>
    <property type="match status" value="1"/>
</dbReference>
<dbReference type="Gene3D" id="1.20.58.90">
    <property type="match status" value="1"/>
</dbReference>
<keyword evidence="3" id="KW-0963">Cytoplasm</keyword>
<comment type="similarity">
    <text evidence="2">Belongs to the translokin family.</text>
</comment>
<dbReference type="EMBL" id="JAAGNN010000008">
    <property type="protein sequence ID" value="KAF4085716.1"/>
    <property type="molecule type" value="Genomic_DNA"/>
</dbReference>
<comment type="subcellular location">
    <subcellularLocation>
        <location evidence="1">Cytoplasm</location>
        <location evidence="1">Cytoskeleton</location>
        <location evidence="1">Microtubule organizing center</location>
        <location evidence="1">Centrosome</location>
    </subcellularLocation>
</comment>
<feature type="region of interest" description="Disordered" evidence="8">
    <location>
        <begin position="261"/>
        <end position="296"/>
    </location>
</feature>
<feature type="region of interest" description="Disordered" evidence="8">
    <location>
        <begin position="346"/>
        <end position="367"/>
    </location>
</feature>
<name>A0A7J6ASZ3_AMEME</name>
<gene>
    <name evidence="11" type="ORF">AMELA_G00098170</name>
</gene>
<reference evidence="11 12" key="1">
    <citation type="submission" date="2020-02" db="EMBL/GenBank/DDBJ databases">
        <title>A chromosome-scale genome assembly of the black bullhead catfish (Ameiurus melas).</title>
        <authorList>
            <person name="Wen M."/>
            <person name="Zham M."/>
            <person name="Cabau C."/>
            <person name="Klopp C."/>
            <person name="Donnadieu C."/>
            <person name="Roques C."/>
            <person name="Bouchez O."/>
            <person name="Lampietro C."/>
            <person name="Jouanno E."/>
            <person name="Herpin A."/>
            <person name="Louis A."/>
            <person name="Berthelot C."/>
            <person name="Parey E."/>
            <person name="Roest-Crollius H."/>
            <person name="Braasch I."/>
            <person name="Postlethwait J."/>
            <person name="Robinson-Rechavi M."/>
            <person name="Echchiki A."/>
            <person name="Begum T."/>
            <person name="Montfort J."/>
            <person name="Schartl M."/>
            <person name="Bobe J."/>
            <person name="Guiguen Y."/>
        </authorList>
    </citation>
    <scope>NUCLEOTIDE SEQUENCE [LARGE SCALE GENOMIC DNA]</scope>
    <source>
        <strain evidence="11">M_S1</strain>
        <tissue evidence="11">Blood</tissue>
    </source>
</reference>
<evidence type="ECO:0000256" key="4">
    <source>
        <dbReference type="ARBA" id="ARBA00022701"/>
    </source>
</evidence>
<feature type="domain" description="Cep57 centrosome microtubule-binding" evidence="9">
    <location>
        <begin position="363"/>
        <end position="434"/>
    </location>
</feature>
<evidence type="ECO:0000256" key="7">
    <source>
        <dbReference type="SAM" id="Coils"/>
    </source>
</evidence>
<dbReference type="Proteomes" id="UP000593565">
    <property type="component" value="Unassembled WGS sequence"/>
</dbReference>
<keyword evidence="6" id="KW-0206">Cytoskeleton</keyword>
<feature type="compositionally biased region" description="Basic residues" evidence="8">
    <location>
        <begin position="265"/>
        <end position="279"/>
    </location>
</feature>
<dbReference type="GO" id="GO:0008017">
    <property type="term" value="F:microtubule binding"/>
    <property type="evidence" value="ECO:0007669"/>
    <property type="project" value="InterPro"/>
</dbReference>
<evidence type="ECO:0000256" key="8">
    <source>
        <dbReference type="SAM" id="MobiDB-lite"/>
    </source>
</evidence>
<dbReference type="GO" id="GO:0042802">
    <property type="term" value="F:identical protein binding"/>
    <property type="evidence" value="ECO:0007669"/>
    <property type="project" value="InterPro"/>
</dbReference>
<dbReference type="GO" id="GO:0005813">
    <property type="term" value="C:centrosome"/>
    <property type="evidence" value="ECO:0007669"/>
    <property type="project" value="UniProtKB-SubCell"/>
</dbReference>
<evidence type="ECO:0000256" key="3">
    <source>
        <dbReference type="ARBA" id="ARBA00022490"/>
    </source>
</evidence>
<proteinExistence type="inferred from homology"/>
<accession>A0A7J6ASZ3</accession>
<organism evidence="11 12">
    <name type="scientific">Ameiurus melas</name>
    <name type="common">Black bullhead</name>
    <name type="synonym">Silurus melas</name>
    <dbReference type="NCBI Taxonomy" id="219545"/>
    <lineage>
        <taxon>Eukaryota</taxon>
        <taxon>Metazoa</taxon>
        <taxon>Chordata</taxon>
        <taxon>Craniata</taxon>
        <taxon>Vertebrata</taxon>
        <taxon>Euteleostomi</taxon>
        <taxon>Actinopterygii</taxon>
        <taxon>Neopterygii</taxon>
        <taxon>Teleostei</taxon>
        <taxon>Ostariophysi</taxon>
        <taxon>Siluriformes</taxon>
        <taxon>Ictaluridae</taxon>
        <taxon>Ameiurus</taxon>
    </lineage>
</organism>
<evidence type="ECO:0000256" key="1">
    <source>
        <dbReference type="ARBA" id="ARBA00004300"/>
    </source>
</evidence>
<comment type="caution">
    <text evidence="11">The sequence shown here is derived from an EMBL/GenBank/DDBJ whole genome shotgun (WGS) entry which is preliminary data.</text>
</comment>
<evidence type="ECO:0008006" key="13">
    <source>
        <dbReference type="Google" id="ProtNLM"/>
    </source>
</evidence>
<dbReference type="InterPro" id="IPR025913">
    <property type="entry name" value="Cep57_CLD"/>
</dbReference>
<dbReference type="GO" id="GO:0043015">
    <property type="term" value="F:gamma-tubulin binding"/>
    <property type="evidence" value="ECO:0007669"/>
    <property type="project" value="InterPro"/>
</dbReference>
<feature type="region of interest" description="Disordered" evidence="8">
    <location>
        <begin position="119"/>
        <end position="152"/>
    </location>
</feature>
<dbReference type="PANTHER" id="PTHR19336">
    <property type="entry name" value="UNCHARACTERIZED DUF1167"/>
    <property type="match status" value="1"/>
</dbReference>
<dbReference type="AlphaFoldDB" id="A0A7J6ASZ3"/>
<dbReference type="GO" id="GO:0005874">
    <property type="term" value="C:microtubule"/>
    <property type="evidence" value="ECO:0007669"/>
    <property type="project" value="UniProtKB-KW"/>
</dbReference>
<dbReference type="PANTHER" id="PTHR19336:SF11">
    <property type="entry name" value="CENTROSOMAL PROTEIN OF 57 KDA"/>
    <property type="match status" value="1"/>
</dbReference>
<keyword evidence="5 7" id="KW-0175">Coiled coil</keyword>
<feature type="compositionally biased region" description="Low complexity" evidence="8">
    <location>
        <begin position="357"/>
        <end position="367"/>
    </location>
</feature>